<dbReference type="OrthoDB" id="5516249at2"/>
<dbReference type="Gene3D" id="2.40.10.220">
    <property type="entry name" value="predicted glycosyltransferase like domains"/>
    <property type="match status" value="1"/>
</dbReference>
<accession>A0A330L609</accession>
<dbReference type="RefSeq" id="WP_121988825.1">
    <property type="nucleotide sequence ID" value="NZ_OUNR01000012.1"/>
</dbReference>
<reference evidence="3" key="1">
    <citation type="submission" date="2018-04" db="EMBL/GenBank/DDBJ databases">
        <authorList>
            <person name="Lucker S."/>
            <person name="Sakoula D."/>
        </authorList>
    </citation>
    <scope>NUCLEOTIDE SEQUENCE [LARGE SCALE GENOMIC DNA]</scope>
</reference>
<dbReference type="EMBL" id="OUNR01000012">
    <property type="protein sequence ID" value="SPP64425.1"/>
    <property type="molecule type" value="Genomic_DNA"/>
</dbReference>
<name>A0A330L609_9BACT</name>
<keyword evidence="3" id="KW-1185">Reference proteome</keyword>
<dbReference type="InterPro" id="IPR009875">
    <property type="entry name" value="PilZ_domain"/>
</dbReference>
<evidence type="ECO:0000313" key="2">
    <source>
        <dbReference type="EMBL" id="SPP64425.1"/>
    </source>
</evidence>
<dbReference type="InParanoid" id="A0A330L609"/>
<evidence type="ECO:0000259" key="1">
    <source>
        <dbReference type="Pfam" id="PF07238"/>
    </source>
</evidence>
<protein>
    <recommendedName>
        <fullName evidence="1">PilZ domain-containing protein</fullName>
    </recommendedName>
</protein>
<dbReference type="NCBIfam" id="TIGR02266">
    <property type="entry name" value="gmx_TIGR02266"/>
    <property type="match status" value="1"/>
</dbReference>
<proteinExistence type="predicted"/>
<evidence type="ECO:0000313" key="3">
    <source>
        <dbReference type="Proteomes" id="UP000248168"/>
    </source>
</evidence>
<feature type="domain" description="PilZ" evidence="1">
    <location>
        <begin position="60"/>
        <end position="163"/>
    </location>
</feature>
<organism evidence="2 3">
    <name type="scientific">Nitrospira lenta</name>
    <dbReference type="NCBI Taxonomy" id="1436998"/>
    <lineage>
        <taxon>Bacteria</taxon>
        <taxon>Pseudomonadati</taxon>
        <taxon>Nitrospirota</taxon>
        <taxon>Nitrospiria</taxon>
        <taxon>Nitrospirales</taxon>
        <taxon>Nitrospiraceae</taxon>
        <taxon>Nitrospira</taxon>
    </lineage>
</organism>
<dbReference type="AlphaFoldDB" id="A0A330L609"/>
<sequence length="175" mass="19216">MKYPVASTTNHQGKYLVVDPHQEMILIHDAADTLLGGIPWGAVIDQLLASDDDTRFAHCRTHPRAPLALKVRYSTPEGKQFDSLTGGIGGGGLFIESGTPLAPGTEVSVEFALPDRPWEKVKAKGKVAWTRNRPERHLLFPGMGVQFTDIDEKAQAQLVELVEALNRNRVLPETP</sequence>
<dbReference type="Pfam" id="PF07238">
    <property type="entry name" value="PilZ"/>
    <property type="match status" value="1"/>
</dbReference>
<dbReference type="SUPFAM" id="SSF141371">
    <property type="entry name" value="PilZ domain-like"/>
    <property type="match status" value="1"/>
</dbReference>
<dbReference type="GO" id="GO:0035438">
    <property type="term" value="F:cyclic-di-GMP binding"/>
    <property type="evidence" value="ECO:0007669"/>
    <property type="project" value="InterPro"/>
</dbReference>
<dbReference type="InterPro" id="IPR011752">
    <property type="entry name" value="PilV_Myxo-type"/>
</dbReference>
<gene>
    <name evidence="2" type="ORF">NITLEN_20064</name>
</gene>
<dbReference type="Proteomes" id="UP000248168">
    <property type="component" value="Unassembled WGS sequence"/>
</dbReference>